<feature type="region of interest" description="Disordered" evidence="1">
    <location>
        <begin position="1"/>
        <end position="44"/>
    </location>
</feature>
<evidence type="ECO:0000256" key="1">
    <source>
        <dbReference type="SAM" id="MobiDB-lite"/>
    </source>
</evidence>
<protein>
    <submittedName>
        <fullName evidence="2">Uncharacterized protein</fullName>
    </submittedName>
</protein>
<keyword evidence="3" id="KW-1185">Reference proteome</keyword>
<reference evidence="2 3" key="1">
    <citation type="submission" date="2018-02" db="EMBL/GenBank/DDBJ databases">
        <title>Genome sequence of the basidiomycete white-rot fungus Phlebia centrifuga.</title>
        <authorList>
            <person name="Granchi Z."/>
            <person name="Peng M."/>
            <person name="de Vries R.P."/>
            <person name="Hilden K."/>
            <person name="Makela M.R."/>
            <person name="Grigoriev I."/>
            <person name="Riley R."/>
        </authorList>
    </citation>
    <scope>NUCLEOTIDE SEQUENCE [LARGE SCALE GENOMIC DNA]</scope>
    <source>
        <strain evidence="2 3">FBCC195</strain>
    </source>
</reference>
<comment type="caution">
    <text evidence="2">The sequence shown here is derived from an EMBL/GenBank/DDBJ whole genome shotgun (WGS) entry which is preliminary data.</text>
</comment>
<dbReference type="OrthoDB" id="66546at2759"/>
<organism evidence="2 3">
    <name type="scientific">Hermanssonia centrifuga</name>
    <dbReference type="NCBI Taxonomy" id="98765"/>
    <lineage>
        <taxon>Eukaryota</taxon>
        <taxon>Fungi</taxon>
        <taxon>Dikarya</taxon>
        <taxon>Basidiomycota</taxon>
        <taxon>Agaricomycotina</taxon>
        <taxon>Agaricomycetes</taxon>
        <taxon>Polyporales</taxon>
        <taxon>Meruliaceae</taxon>
        <taxon>Hermanssonia</taxon>
    </lineage>
</organism>
<evidence type="ECO:0000313" key="3">
    <source>
        <dbReference type="Proteomes" id="UP000186601"/>
    </source>
</evidence>
<dbReference type="STRING" id="98765.A0A2R6NLY8"/>
<feature type="compositionally biased region" description="Acidic residues" evidence="1">
    <location>
        <begin position="32"/>
        <end position="42"/>
    </location>
</feature>
<accession>A0A2R6NLY8</accession>
<dbReference type="EMBL" id="MLYV02001076">
    <property type="protein sequence ID" value="PSR73407.1"/>
    <property type="molecule type" value="Genomic_DNA"/>
</dbReference>
<dbReference type="Proteomes" id="UP000186601">
    <property type="component" value="Unassembled WGS sequence"/>
</dbReference>
<name>A0A2R6NLY8_9APHY</name>
<evidence type="ECO:0000313" key="2">
    <source>
        <dbReference type="EMBL" id="PSR73407.1"/>
    </source>
</evidence>
<proteinExistence type="predicted"/>
<feature type="compositionally biased region" description="Basic residues" evidence="1">
    <location>
        <begin position="1"/>
        <end position="10"/>
    </location>
</feature>
<gene>
    <name evidence="2" type="ORF">PHLCEN_2v10699</name>
</gene>
<sequence length="112" mass="12442">MRKHRSRRQKRQSENVIGFSDVLRQRPGASDSDSDSDGDDDLITTVEPSFSYATSSISFAEESPVVRLDKMSSELDALVRFTRRGVESLAGGNSGAASAFRMFAFTLEDWDQ</sequence>
<dbReference type="AlphaFoldDB" id="A0A2R6NLY8"/>